<dbReference type="PANTHER" id="PTHR32479:SF19">
    <property type="entry name" value="ANAEROBIC GLYCEROL-3-PHOSPHATE DEHYDROGENASE SUBUNIT C"/>
    <property type="match status" value="1"/>
</dbReference>
<dbReference type="PROSITE" id="PS00198">
    <property type="entry name" value="4FE4S_FER_1"/>
    <property type="match status" value="1"/>
</dbReference>
<evidence type="ECO:0000259" key="9">
    <source>
        <dbReference type="Pfam" id="PF02913"/>
    </source>
</evidence>
<evidence type="ECO:0000256" key="7">
    <source>
        <dbReference type="ARBA" id="ARBA00023014"/>
    </source>
</evidence>
<evidence type="ECO:0008006" key="13">
    <source>
        <dbReference type="Google" id="ProtNLM"/>
    </source>
</evidence>
<feature type="domain" description="Cysteine-rich" evidence="8">
    <location>
        <begin position="400"/>
        <end position="484"/>
    </location>
</feature>
<evidence type="ECO:0000256" key="4">
    <source>
        <dbReference type="ARBA" id="ARBA00022737"/>
    </source>
</evidence>
<dbReference type="GO" id="GO:0046872">
    <property type="term" value="F:metal ion binding"/>
    <property type="evidence" value="ECO:0007669"/>
    <property type="project" value="UniProtKB-KW"/>
</dbReference>
<keyword evidence="7" id="KW-0411">Iron-sulfur</keyword>
<sequence length="509" mass="56266">DLIPQDTEAILLVEFEGEDASIEAKGIDLRARVVDEIGLGTGGVLAHDKGQMEKLWRLRKAAVPMVMKSTGRRRPIPFIEDVVVPPQRLPDFLDGLHTILENYAVDSAAYGHAGEGNIHVRPLLDLSRQKDIEKMEAVAGEVYSLVRGLGGSPSGEHGDGLVRAPFLKDFSGPLYELFFWTKRIFDPKGILNPDKKICDKVSISEDLRFGASYENVPTGTGFDDKNLIEQIERCHGCGMCRSAVDTTMCPVYKALGDEKYTPRAKANLLRALVRGRLKPDELIGDPQFRELIDMCYQCRMCLSECPTEVNMPLLTKLAKAEIVKRHGMSLSDRMFCNFESVGRLASRSALASNFLMRIAAMRAVVEWLSGLSRARNMPPFNKGQFKLKKKSSLLRGRRVVVYFPGCFVNFMDARLGQSLSNLLERADMELVVPDLSCCGIPSLSLGDLDGARKRAERNIRALLPFASKGIPIVATCPSCALALKKEYIELLGTEEAQVVAGMVHDATAF</sequence>
<dbReference type="Proteomes" id="UP000315534">
    <property type="component" value="Unassembled WGS sequence"/>
</dbReference>
<dbReference type="Pfam" id="PF02754">
    <property type="entry name" value="CCG"/>
    <property type="match status" value="1"/>
</dbReference>
<dbReference type="SUPFAM" id="SSF55103">
    <property type="entry name" value="FAD-linked oxidases, C-terminal domain"/>
    <property type="match status" value="1"/>
</dbReference>
<keyword evidence="4" id="KW-0677">Repeat</keyword>
<keyword evidence="1" id="KW-0004">4Fe-4S</keyword>
<dbReference type="InterPro" id="IPR017896">
    <property type="entry name" value="4Fe4S_Fe-S-bd"/>
</dbReference>
<dbReference type="Gene3D" id="1.10.1060.10">
    <property type="entry name" value="Alpha-helical ferredoxin"/>
    <property type="match status" value="1"/>
</dbReference>
<dbReference type="GO" id="GO:0016491">
    <property type="term" value="F:oxidoreductase activity"/>
    <property type="evidence" value="ECO:0007669"/>
    <property type="project" value="UniProtKB-ARBA"/>
</dbReference>
<dbReference type="GO" id="GO:0050660">
    <property type="term" value="F:flavin adenine dinucleotide binding"/>
    <property type="evidence" value="ECO:0007669"/>
    <property type="project" value="InterPro"/>
</dbReference>
<protein>
    <recommendedName>
        <fullName evidence="13">FAD-binding oxidoreductase</fullName>
    </recommendedName>
</protein>
<feature type="domain" description="FAD-binding oxidoreductase/transferase type 4 C-terminal" evidence="9">
    <location>
        <begin position="3"/>
        <end position="195"/>
    </location>
</feature>
<gene>
    <name evidence="11" type="ORF">E3J38_01060</name>
</gene>
<feature type="non-terminal residue" evidence="11">
    <location>
        <position position="509"/>
    </location>
</feature>
<dbReference type="InterPro" id="IPR004017">
    <property type="entry name" value="Cys_rich_dom"/>
</dbReference>
<keyword evidence="3" id="KW-0479">Metal-binding</keyword>
<dbReference type="InterPro" id="IPR016164">
    <property type="entry name" value="FAD-linked_Oxase-like_C"/>
</dbReference>
<comment type="caution">
    <text evidence="11">The sequence shown here is derived from an EMBL/GenBank/DDBJ whole genome shotgun (WGS) entry which is preliminary data.</text>
</comment>
<evidence type="ECO:0000313" key="11">
    <source>
        <dbReference type="EMBL" id="TET83099.1"/>
    </source>
</evidence>
<evidence type="ECO:0000259" key="10">
    <source>
        <dbReference type="Pfam" id="PF13183"/>
    </source>
</evidence>
<keyword evidence="6" id="KW-0408">Iron</keyword>
<reference evidence="11 12" key="1">
    <citation type="submission" date="2019-03" db="EMBL/GenBank/DDBJ databases">
        <title>Metabolic potential of uncultured bacteria and archaea associated with petroleum seepage in deep-sea sediments.</title>
        <authorList>
            <person name="Dong X."/>
            <person name="Hubert C."/>
        </authorList>
    </citation>
    <scope>NUCLEOTIDE SEQUENCE [LARGE SCALE GENOMIC DNA]</scope>
    <source>
        <strain evidence="11">E29_bin36</strain>
    </source>
</reference>
<evidence type="ECO:0000259" key="8">
    <source>
        <dbReference type="Pfam" id="PF02754"/>
    </source>
</evidence>
<dbReference type="InterPro" id="IPR009051">
    <property type="entry name" value="Helical_ferredxn"/>
</dbReference>
<dbReference type="InterPro" id="IPR004113">
    <property type="entry name" value="FAD-bd_oxidored_4_C"/>
</dbReference>
<dbReference type="AlphaFoldDB" id="A0A523XW81"/>
<evidence type="ECO:0000256" key="1">
    <source>
        <dbReference type="ARBA" id="ARBA00022485"/>
    </source>
</evidence>
<dbReference type="SUPFAM" id="SSF46548">
    <property type="entry name" value="alpha-helical ferredoxin"/>
    <property type="match status" value="1"/>
</dbReference>
<evidence type="ECO:0000256" key="5">
    <source>
        <dbReference type="ARBA" id="ARBA00022827"/>
    </source>
</evidence>
<evidence type="ECO:0000313" key="12">
    <source>
        <dbReference type="Proteomes" id="UP000315534"/>
    </source>
</evidence>
<dbReference type="GO" id="GO:0051539">
    <property type="term" value="F:4 iron, 4 sulfur cluster binding"/>
    <property type="evidence" value="ECO:0007669"/>
    <property type="project" value="UniProtKB-KW"/>
</dbReference>
<dbReference type="InterPro" id="IPR017900">
    <property type="entry name" value="4Fe4S_Fe_S_CS"/>
</dbReference>
<name>A0A523XW81_UNCT6</name>
<evidence type="ECO:0000256" key="2">
    <source>
        <dbReference type="ARBA" id="ARBA00022630"/>
    </source>
</evidence>
<dbReference type="PANTHER" id="PTHR32479">
    <property type="entry name" value="GLYCOLATE OXIDASE IRON-SULFUR SUBUNIT"/>
    <property type="match status" value="1"/>
</dbReference>
<accession>A0A523XW81</accession>
<keyword evidence="2" id="KW-0285">Flavoprotein</keyword>
<feature type="non-terminal residue" evidence="11">
    <location>
        <position position="1"/>
    </location>
</feature>
<organism evidence="11 12">
    <name type="scientific">candidate division TA06 bacterium</name>
    <dbReference type="NCBI Taxonomy" id="2250710"/>
    <lineage>
        <taxon>Bacteria</taxon>
        <taxon>Bacteria division TA06</taxon>
    </lineage>
</organism>
<dbReference type="EMBL" id="SOIP01000062">
    <property type="protein sequence ID" value="TET83099.1"/>
    <property type="molecule type" value="Genomic_DNA"/>
</dbReference>
<feature type="domain" description="4Fe-4S ferredoxin-type" evidence="10">
    <location>
        <begin position="231"/>
        <end position="309"/>
    </location>
</feature>
<dbReference type="Gene3D" id="3.30.70.2740">
    <property type="match status" value="1"/>
</dbReference>
<keyword evidence="5" id="KW-0274">FAD</keyword>
<dbReference type="Pfam" id="PF13183">
    <property type="entry name" value="Fer4_8"/>
    <property type="match status" value="1"/>
</dbReference>
<evidence type="ECO:0000256" key="6">
    <source>
        <dbReference type="ARBA" id="ARBA00023004"/>
    </source>
</evidence>
<proteinExistence type="predicted"/>
<dbReference type="Pfam" id="PF02913">
    <property type="entry name" value="FAD-oxidase_C"/>
    <property type="match status" value="1"/>
</dbReference>
<evidence type="ECO:0000256" key="3">
    <source>
        <dbReference type="ARBA" id="ARBA00022723"/>
    </source>
</evidence>